<proteinExistence type="predicted"/>
<feature type="domain" description="DDE-1" evidence="3">
    <location>
        <begin position="209"/>
        <end position="348"/>
    </location>
</feature>
<dbReference type="PANTHER" id="PTHR19303:SF74">
    <property type="entry name" value="POGO TRANSPOSABLE ELEMENT WITH KRAB DOMAIN"/>
    <property type="match status" value="1"/>
</dbReference>
<keyword evidence="1" id="KW-0175">Coiled coil</keyword>
<dbReference type="InterPro" id="IPR004875">
    <property type="entry name" value="DDE_SF_endonuclease_dom"/>
</dbReference>
<feature type="region of interest" description="Disordered" evidence="2">
    <location>
        <begin position="626"/>
        <end position="648"/>
    </location>
</feature>
<evidence type="ECO:0000313" key="5">
    <source>
        <dbReference type="Proteomes" id="UP001338125"/>
    </source>
</evidence>
<keyword evidence="5" id="KW-1185">Reference proteome</keyword>
<accession>A0ABR0SWF9</accession>
<reference evidence="4 5" key="1">
    <citation type="submission" date="2024-01" db="EMBL/GenBank/DDBJ databases">
        <title>Complete genome of Cladobotryum mycophilum ATHUM6906.</title>
        <authorList>
            <person name="Christinaki A.C."/>
            <person name="Myridakis A.I."/>
            <person name="Kouvelis V.N."/>
        </authorList>
    </citation>
    <scope>NUCLEOTIDE SEQUENCE [LARGE SCALE GENOMIC DNA]</scope>
    <source>
        <strain evidence="4 5">ATHUM6906</strain>
    </source>
</reference>
<evidence type="ECO:0000256" key="1">
    <source>
        <dbReference type="SAM" id="Coils"/>
    </source>
</evidence>
<gene>
    <name evidence="4" type="ORF">PT974_01843</name>
</gene>
<organism evidence="4 5">
    <name type="scientific">Cladobotryum mycophilum</name>
    <dbReference type="NCBI Taxonomy" id="491253"/>
    <lineage>
        <taxon>Eukaryota</taxon>
        <taxon>Fungi</taxon>
        <taxon>Dikarya</taxon>
        <taxon>Ascomycota</taxon>
        <taxon>Pezizomycotina</taxon>
        <taxon>Sordariomycetes</taxon>
        <taxon>Hypocreomycetidae</taxon>
        <taxon>Hypocreales</taxon>
        <taxon>Hypocreaceae</taxon>
        <taxon>Cladobotryum</taxon>
    </lineage>
</organism>
<feature type="coiled-coil region" evidence="1">
    <location>
        <begin position="437"/>
        <end position="494"/>
    </location>
</feature>
<dbReference type="EMBL" id="JAVFKD010000002">
    <property type="protein sequence ID" value="KAK5996508.1"/>
    <property type="molecule type" value="Genomic_DNA"/>
</dbReference>
<dbReference type="PANTHER" id="PTHR19303">
    <property type="entry name" value="TRANSPOSON"/>
    <property type="match status" value="1"/>
</dbReference>
<protein>
    <submittedName>
        <fullName evidence="4">MFS-type transporter clz9-like protein</fullName>
    </submittedName>
</protein>
<dbReference type="Proteomes" id="UP001338125">
    <property type="component" value="Unassembled WGS sequence"/>
</dbReference>
<name>A0ABR0SWF9_9HYPO</name>
<evidence type="ECO:0000259" key="3">
    <source>
        <dbReference type="Pfam" id="PF03184"/>
    </source>
</evidence>
<feature type="compositionally biased region" description="Pro residues" evidence="2">
    <location>
        <begin position="629"/>
        <end position="643"/>
    </location>
</feature>
<evidence type="ECO:0000256" key="2">
    <source>
        <dbReference type="SAM" id="MobiDB-lite"/>
    </source>
</evidence>
<evidence type="ECO:0000313" key="4">
    <source>
        <dbReference type="EMBL" id="KAK5996508.1"/>
    </source>
</evidence>
<sequence>MVYSAKVMKAARAVIQSRDNISHRSRRPGTAVPVALSVRKSAEKYRVSKSHVDRAIQLLIHTRIPAPLGRPLLLNEAEDDALVAYVTWMQQGGFPATKLQFEGATNALLRRRNPDSPPVSQMWYRRWIDAHPHLKITHVKAIERSRGSFEQSNIKIIENFFAKLEMIVYPTESWAEMEGEDDLRFCRTDTGFSNSDIAFEWLYFFNRYSWEKSARAQRTGKSFIEWFGRDEWCRDPMTGEEKEGISRPKADRIFRLLVIDGFTGHTTLEFIEYCIEFDIVVAVFPPHSTHILQPLDVGVFQPLKNSQQKVLRALLQSSLLNFSRLDFLTSFKRTYDEGFTRHNIITGFEKSGIYPPSSGPAIRALLDQQRKQRKAINPAYASLLPQEFRFQLAADTIEDMTHRYHDILSSPTREGLRLARQVMTEASVLESNVKHFIEDRQQRLERLNNRIRKAAKSAEKEAEAEHRRHLRVMKKFVTDNIKALREEYRQNKKQEIDGKVKTLSYQKWLEHTGKADAFLEMDTQNKEFQQCLKQPRFFYDTERNPLLQEAIQEASRAPRPLLAFNFPPSDASVNIITAREDEDEEECSDSLSGLNSYEEYEDLELQDNTFEETQFESIFDAADEQRLPSLPPASSPPSSPPATPLSTPCRIVKSFKMHITDNLRTPRSNSIYNTYKGAEKKKK</sequence>
<comment type="caution">
    <text evidence="4">The sequence shown here is derived from an EMBL/GenBank/DDBJ whole genome shotgun (WGS) entry which is preliminary data.</text>
</comment>
<dbReference type="InterPro" id="IPR050863">
    <property type="entry name" value="CenT-Element_Derived"/>
</dbReference>
<dbReference type="Pfam" id="PF03184">
    <property type="entry name" value="DDE_1"/>
    <property type="match status" value="1"/>
</dbReference>